<proteinExistence type="inferred from homology"/>
<evidence type="ECO:0000256" key="7">
    <source>
        <dbReference type="ARBA" id="ARBA00022670"/>
    </source>
</evidence>
<feature type="signal peptide" evidence="12">
    <location>
        <begin position="1"/>
        <end position="21"/>
    </location>
</feature>
<keyword evidence="7" id="KW-0645">Protease</keyword>
<dbReference type="InterPro" id="IPR001930">
    <property type="entry name" value="Peptidase_M1"/>
</dbReference>
<dbReference type="GO" id="GO:0016285">
    <property type="term" value="F:alanyl aminopeptidase activity"/>
    <property type="evidence" value="ECO:0007669"/>
    <property type="project" value="UniProtKB-EC"/>
</dbReference>
<keyword evidence="16" id="KW-1185">Reference proteome</keyword>
<reference evidence="15 16" key="1">
    <citation type="submission" date="2019-04" db="EMBL/GenBank/DDBJ databases">
        <authorList>
            <person name="Feng G."/>
            <person name="Zhang J."/>
            <person name="Zhu H."/>
        </authorList>
    </citation>
    <scope>NUCLEOTIDE SEQUENCE [LARGE SCALE GENOMIC DNA]</scope>
    <source>
        <strain evidence="15 16">92R-1</strain>
    </source>
</reference>
<feature type="chain" id="PRO_5021500492" description="Aminopeptidase N" evidence="12">
    <location>
        <begin position="22"/>
        <end position="866"/>
    </location>
</feature>
<dbReference type="Gene3D" id="1.25.10.10">
    <property type="entry name" value="Leucine-rich Repeat Variant"/>
    <property type="match status" value="1"/>
</dbReference>
<keyword evidence="11" id="KW-0482">Metalloprotease</keyword>
<dbReference type="InterPro" id="IPR014782">
    <property type="entry name" value="Peptidase_M1_dom"/>
</dbReference>
<dbReference type="Gene3D" id="1.10.390.10">
    <property type="entry name" value="Neutral Protease Domain 2"/>
    <property type="match status" value="1"/>
</dbReference>
<dbReference type="Pfam" id="PF17900">
    <property type="entry name" value="Peptidase_M1_N"/>
    <property type="match status" value="1"/>
</dbReference>
<dbReference type="GO" id="GO:0005737">
    <property type="term" value="C:cytoplasm"/>
    <property type="evidence" value="ECO:0007669"/>
    <property type="project" value="TreeGrafter"/>
</dbReference>
<evidence type="ECO:0000256" key="3">
    <source>
        <dbReference type="ARBA" id="ARBA00010136"/>
    </source>
</evidence>
<dbReference type="GO" id="GO:0008270">
    <property type="term" value="F:zinc ion binding"/>
    <property type="evidence" value="ECO:0007669"/>
    <property type="project" value="InterPro"/>
</dbReference>
<evidence type="ECO:0000256" key="5">
    <source>
        <dbReference type="ARBA" id="ARBA00015611"/>
    </source>
</evidence>
<comment type="similarity">
    <text evidence="3">Belongs to the peptidase M1 family.</text>
</comment>
<evidence type="ECO:0000256" key="8">
    <source>
        <dbReference type="ARBA" id="ARBA00022723"/>
    </source>
</evidence>
<dbReference type="CDD" id="cd09603">
    <property type="entry name" value="M1_APN_like"/>
    <property type="match status" value="1"/>
</dbReference>
<dbReference type="InterPro" id="IPR042097">
    <property type="entry name" value="Aminopeptidase_N-like_N_sf"/>
</dbReference>
<dbReference type="InterPro" id="IPR045357">
    <property type="entry name" value="Aminopeptidase_N-like_N"/>
</dbReference>
<feature type="domain" description="Aminopeptidase N-like N-terminal" evidence="14">
    <location>
        <begin position="81"/>
        <end position="271"/>
    </location>
</feature>
<keyword evidence="10" id="KW-0862">Zinc</keyword>
<dbReference type="RefSeq" id="WP_135431218.1">
    <property type="nucleotide sequence ID" value="NZ_SRLA01000001.1"/>
</dbReference>
<sequence>MKYPVLGALSLILTCYIVAPAQTTTTSKSATNKSAVRKKVAAPAAAAATPAPAQLPVPNWLPPTNPLQPAATIVHDLLDTKLDVRFDWAKQWLLGTATLTVRPHFYAQNQLVLDAKGFDIKSVELVNSSTKKGKDLKFAYDKKKLTISLDRSYTRTEPCQVRIQYVAKPNELPSTGGSEAITGDKGLYFINPLGTDKTKPRQVWTQGETEGSSCWFPTIDKPNQRMTQEISITVESGLKTLSNGLLTSSQRNADGTRTDVWKQSLPAAPYLTMLAVGDFAVVSDVWRGKNVSYYVDPAYQHTAKQVFGNTPEMMEYYSKKLGIDFPWEKYSQVAVHDFVSGAMENTTATTIQEQLVQFTSRELPDVSYDTEAVITHELFHQWFGDYVTTESWANLPLNESFADYSEYLWAEHKYGADAAGLVLQIKLNNYLQEAQIKREPLIRYRYANREDMFDRHSYDKGGRVLHMLRSYVGDEAFFTALNRYLTQNKFSASEIAKLRMTFEDVTGEDLMWFFDQWFMQRGHPELRVTHSYDNGQVALRVRQVQDTLFQPVYRLPVTVTTWSNNQPTDHRIVVTKADQTFKLPSSQRPSLVKFDSEGILLAQIDEERTQDELIYQYSHARNYLQKFEALDGLKNKTADLNVSALFRNAINDNFWAIRQTALEGLRRYKGAEGSAVRKEIQRAALNEKKGVVRAAAITTLASFPNEDFGEVYAAALRDSSYVVASAAVDALAKAPTVATREPINGLQETKNPALITALSNYYALNGTADHYQWFLARSKDAPGEVLYTLLENFGTLMQRMPPIEREKGIQRLETLARTHPMYYVRLGAYKGLNELVTSMPVLKPTLQDIRAKEKDERLKSIYSLIQ</sequence>
<dbReference type="InterPro" id="IPR016024">
    <property type="entry name" value="ARM-type_fold"/>
</dbReference>
<dbReference type="InterPro" id="IPR027268">
    <property type="entry name" value="Peptidase_M4/M1_CTD_sf"/>
</dbReference>
<dbReference type="GO" id="GO:0042277">
    <property type="term" value="F:peptide binding"/>
    <property type="evidence" value="ECO:0007669"/>
    <property type="project" value="TreeGrafter"/>
</dbReference>
<dbReference type="GO" id="GO:0005615">
    <property type="term" value="C:extracellular space"/>
    <property type="evidence" value="ECO:0007669"/>
    <property type="project" value="TreeGrafter"/>
</dbReference>
<accession>A0A4Z0PBH0</accession>
<dbReference type="SUPFAM" id="SSF63737">
    <property type="entry name" value="Leukotriene A4 hydrolase N-terminal domain"/>
    <property type="match status" value="1"/>
</dbReference>
<dbReference type="Pfam" id="PF01433">
    <property type="entry name" value="Peptidase_M1"/>
    <property type="match status" value="1"/>
</dbReference>
<comment type="catalytic activity">
    <reaction evidence="1">
        <text>Release of an N-terminal amino acid, Xaa-|-Yaa- from a peptide, amide or arylamide. Xaa is preferably Ala, but may be most amino acids including Pro (slow action). When a terminal hydrophobic residue is followed by a prolyl residue, the two may be released as an intact Xaa-Pro dipeptide.</text>
        <dbReference type="EC" id="3.4.11.2"/>
    </reaction>
</comment>
<dbReference type="GO" id="GO:0016020">
    <property type="term" value="C:membrane"/>
    <property type="evidence" value="ECO:0007669"/>
    <property type="project" value="TreeGrafter"/>
</dbReference>
<dbReference type="EMBL" id="SRLA01000001">
    <property type="protein sequence ID" value="TGE09987.1"/>
    <property type="molecule type" value="Genomic_DNA"/>
</dbReference>
<evidence type="ECO:0000256" key="1">
    <source>
        <dbReference type="ARBA" id="ARBA00000098"/>
    </source>
</evidence>
<keyword evidence="6" id="KW-0031">Aminopeptidase</keyword>
<evidence type="ECO:0000256" key="2">
    <source>
        <dbReference type="ARBA" id="ARBA00001947"/>
    </source>
</evidence>
<dbReference type="SUPFAM" id="SSF48371">
    <property type="entry name" value="ARM repeat"/>
    <property type="match status" value="1"/>
</dbReference>
<dbReference type="Gene3D" id="2.60.40.1730">
    <property type="entry name" value="tricorn interacting facor f3 domain"/>
    <property type="match status" value="1"/>
</dbReference>
<dbReference type="PRINTS" id="PR00756">
    <property type="entry name" value="ALADIPTASE"/>
</dbReference>
<keyword evidence="8" id="KW-0479">Metal-binding</keyword>
<comment type="caution">
    <text evidence="15">The sequence shown here is derived from an EMBL/GenBank/DDBJ whole genome shotgun (WGS) entry which is preliminary data.</text>
</comment>
<evidence type="ECO:0000256" key="9">
    <source>
        <dbReference type="ARBA" id="ARBA00022801"/>
    </source>
</evidence>
<dbReference type="InterPro" id="IPR050344">
    <property type="entry name" value="Peptidase_M1_aminopeptidases"/>
</dbReference>
<comment type="cofactor">
    <cofactor evidence="2">
        <name>Zn(2+)</name>
        <dbReference type="ChEBI" id="CHEBI:29105"/>
    </cofactor>
</comment>
<dbReference type="PANTHER" id="PTHR11533">
    <property type="entry name" value="PROTEASE M1 ZINC METALLOPROTEASE"/>
    <property type="match status" value="1"/>
</dbReference>
<evidence type="ECO:0000256" key="6">
    <source>
        <dbReference type="ARBA" id="ARBA00022438"/>
    </source>
</evidence>
<evidence type="ECO:0000256" key="12">
    <source>
        <dbReference type="SAM" id="SignalP"/>
    </source>
</evidence>
<evidence type="ECO:0000313" key="15">
    <source>
        <dbReference type="EMBL" id="TGE09987.1"/>
    </source>
</evidence>
<dbReference type="Proteomes" id="UP000298337">
    <property type="component" value="Unassembled WGS sequence"/>
</dbReference>
<dbReference type="AlphaFoldDB" id="A0A4Z0PBH0"/>
<protein>
    <recommendedName>
        <fullName evidence="5">Aminopeptidase N</fullName>
        <ecNumber evidence="4">3.4.11.2</ecNumber>
    </recommendedName>
</protein>
<feature type="domain" description="Peptidase M1 membrane alanine aminopeptidase" evidence="13">
    <location>
        <begin position="309"/>
        <end position="517"/>
    </location>
</feature>
<dbReference type="OrthoDB" id="100605at2"/>
<evidence type="ECO:0000256" key="11">
    <source>
        <dbReference type="ARBA" id="ARBA00023049"/>
    </source>
</evidence>
<evidence type="ECO:0000259" key="14">
    <source>
        <dbReference type="Pfam" id="PF17900"/>
    </source>
</evidence>
<evidence type="ECO:0000256" key="4">
    <source>
        <dbReference type="ARBA" id="ARBA00012564"/>
    </source>
</evidence>
<dbReference type="GO" id="GO:0043171">
    <property type="term" value="P:peptide catabolic process"/>
    <property type="evidence" value="ECO:0007669"/>
    <property type="project" value="TreeGrafter"/>
</dbReference>
<evidence type="ECO:0000259" key="13">
    <source>
        <dbReference type="Pfam" id="PF01433"/>
    </source>
</evidence>
<dbReference type="EC" id="3.4.11.2" evidence="4"/>
<dbReference type="SUPFAM" id="SSF55486">
    <property type="entry name" value="Metalloproteases ('zincins'), catalytic domain"/>
    <property type="match status" value="1"/>
</dbReference>
<keyword evidence="9" id="KW-0378">Hydrolase</keyword>
<evidence type="ECO:0000313" key="16">
    <source>
        <dbReference type="Proteomes" id="UP000298337"/>
    </source>
</evidence>
<evidence type="ECO:0000256" key="10">
    <source>
        <dbReference type="ARBA" id="ARBA00022833"/>
    </source>
</evidence>
<dbReference type="InterPro" id="IPR011989">
    <property type="entry name" value="ARM-like"/>
</dbReference>
<dbReference type="PANTHER" id="PTHR11533:SF174">
    <property type="entry name" value="PUROMYCIN-SENSITIVE AMINOPEPTIDASE-RELATED"/>
    <property type="match status" value="1"/>
</dbReference>
<gene>
    <name evidence="15" type="ORF">EU556_03945</name>
</gene>
<organism evidence="15 16">
    <name type="scientific">Hymenobacter fodinae</name>
    <dbReference type="NCBI Taxonomy" id="2510796"/>
    <lineage>
        <taxon>Bacteria</taxon>
        <taxon>Pseudomonadati</taxon>
        <taxon>Bacteroidota</taxon>
        <taxon>Cytophagia</taxon>
        <taxon>Cytophagales</taxon>
        <taxon>Hymenobacteraceae</taxon>
        <taxon>Hymenobacter</taxon>
    </lineage>
</organism>
<dbReference type="GO" id="GO:0006508">
    <property type="term" value="P:proteolysis"/>
    <property type="evidence" value="ECO:0007669"/>
    <property type="project" value="UniProtKB-KW"/>
</dbReference>
<dbReference type="GO" id="GO:0070006">
    <property type="term" value="F:metalloaminopeptidase activity"/>
    <property type="evidence" value="ECO:0007669"/>
    <property type="project" value="TreeGrafter"/>
</dbReference>
<keyword evidence="12" id="KW-0732">Signal</keyword>
<name>A0A4Z0PBH0_9BACT</name>